<dbReference type="GO" id="GO:0030154">
    <property type="term" value="P:cell differentiation"/>
    <property type="evidence" value="ECO:0007669"/>
    <property type="project" value="TreeGrafter"/>
</dbReference>
<proteinExistence type="predicted"/>
<evidence type="ECO:0000256" key="2">
    <source>
        <dbReference type="ARBA" id="ARBA00023125"/>
    </source>
</evidence>
<dbReference type="GO" id="GO:0000978">
    <property type="term" value="F:RNA polymerase II cis-regulatory region sequence-specific DNA binding"/>
    <property type="evidence" value="ECO:0007669"/>
    <property type="project" value="TreeGrafter"/>
</dbReference>
<dbReference type="OrthoDB" id="6159439at2759"/>
<evidence type="ECO:0000313" key="9">
    <source>
        <dbReference type="Proteomes" id="UP000639338"/>
    </source>
</evidence>
<evidence type="ECO:0000256" key="1">
    <source>
        <dbReference type="ARBA" id="ARBA00004123"/>
    </source>
</evidence>
<dbReference type="InterPro" id="IPR017970">
    <property type="entry name" value="Homeobox_CS"/>
</dbReference>
<keyword evidence="3 5" id="KW-0371">Homeobox</keyword>
<sequence length="365" mass="42510">MLASSISFSVRDILNDNQQVASMDCYGSHQQVPHMTQDYYGYNAIQENHWDIDKFKEQQQTQMIYQSYQDLNHGHSLGHVPTHQYHENPVVEDGNVVTSSKTELRKNQSGKRIKRKPRVLFSQAQVYELEQRFKQQRYLSAPEREVLATTLKLTSTQVKIWFQNRRYKNKRARIEDAEKMQTQTLKNHTIKKIPVPVLIKNGKTNVCNNSNNNNNNYWSGYRADLNAPGIQPEFINDIRMTPEFNSPEIRSDNTDYRNDITTSQDTTHRHNMGSSDYRTNFGSNIRLIKSEYKVPGDVSSYPDLKTSTSDEKTGLLMTENRTMIDQSIIPSDFVFSSYTNPPNYQVPYVNYTETLPVDQNLQRLW</sequence>
<dbReference type="Pfam" id="PF00046">
    <property type="entry name" value="Homeodomain"/>
    <property type="match status" value="1"/>
</dbReference>
<name>A0A834XUD3_APHGI</name>
<dbReference type="PRINTS" id="PR00024">
    <property type="entry name" value="HOMEOBOX"/>
</dbReference>
<dbReference type="InterPro" id="IPR001356">
    <property type="entry name" value="HD"/>
</dbReference>
<dbReference type="PROSITE" id="PS00027">
    <property type="entry name" value="HOMEOBOX_1"/>
    <property type="match status" value="1"/>
</dbReference>
<dbReference type="GO" id="GO:0000981">
    <property type="term" value="F:DNA-binding transcription factor activity, RNA polymerase II-specific"/>
    <property type="evidence" value="ECO:0007669"/>
    <property type="project" value="InterPro"/>
</dbReference>
<dbReference type="Gene3D" id="1.10.10.60">
    <property type="entry name" value="Homeodomain-like"/>
    <property type="match status" value="1"/>
</dbReference>
<dbReference type="SUPFAM" id="SSF46689">
    <property type="entry name" value="Homeodomain-like"/>
    <property type="match status" value="1"/>
</dbReference>
<keyword evidence="4 5" id="KW-0539">Nucleus</keyword>
<evidence type="ECO:0000256" key="4">
    <source>
        <dbReference type="ARBA" id="ARBA00023242"/>
    </source>
</evidence>
<dbReference type="PROSITE" id="PS50071">
    <property type="entry name" value="HOMEOBOX_2"/>
    <property type="match status" value="1"/>
</dbReference>
<organism evidence="8 9">
    <name type="scientific">Aphidius gifuensis</name>
    <name type="common">Parasitoid wasp</name>
    <dbReference type="NCBI Taxonomy" id="684658"/>
    <lineage>
        <taxon>Eukaryota</taxon>
        <taxon>Metazoa</taxon>
        <taxon>Ecdysozoa</taxon>
        <taxon>Arthropoda</taxon>
        <taxon>Hexapoda</taxon>
        <taxon>Insecta</taxon>
        <taxon>Pterygota</taxon>
        <taxon>Neoptera</taxon>
        <taxon>Endopterygota</taxon>
        <taxon>Hymenoptera</taxon>
        <taxon>Apocrita</taxon>
        <taxon>Ichneumonoidea</taxon>
        <taxon>Braconidae</taxon>
        <taxon>Aphidiinae</taxon>
        <taxon>Aphidius</taxon>
    </lineage>
</organism>
<protein>
    <recommendedName>
        <fullName evidence="7">Homeobox domain-containing protein</fullName>
    </recommendedName>
</protein>
<dbReference type="AlphaFoldDB" id="A0A834XUD3"/>
<comment type="subcellular location">
    <subcellularLocation>
        <location evidence="1 5 6">Nucleus</location>
    </subcellularLocation>
</comment>
<gene>
    <name evidence="8" type="ORF">HCN44_010593</name>
</gene>
<dbReference type="Proteomes" id="UP000639338">
    <property type="component" value="Unassembled WGS sequence"/>
</dbReference>
<dbReference type="InterPro" id="IPR009057">
    <property type="entry name" value="Homeodomain-like_sf"/>
</dbReference>
<dbReference type="GO" id="GO:0005634">
    <property type="term" value="C:nucleus"/>
    <property type="evidence" value="ECO:0007669"/>
    <property type="project" value="UniProtKB-SubCell"/>
</dbReference>
<feature type="domain" description="Homeobox" evidence="7">
    <location>
        <begin position="112"/>
        <end position="172"/>
    </location>
</feature>
<evidence type="ECO:0000256" key="5">
    <source>
        <dbReference type="PROSITE-ProRule" id="PRU00108"/>
    </source>
</evidence>
<dbReference type="EMBL" id="JACMRX010000004">
    <property type="protein sequence ID" value="KAF7991792.1"/>
    <property type="molecule type" value="Genomic_DNA"/>
</dbReference>
<keyword evidence="9" id="KW-1185">Reference proteome</keyword>
<feature type="DNA-binding region" description="Homeobox" evidence="5">
    <location>
        <begin position="114"/>
        <end position="173"/>
    </location>
</feature>
<keyword evidence="2 5" id="KW-0238">DNA-binding</keyword>
<dbReference type="InterPro" id="IPR020479">
    <property type="entry name" value="HD_metazoa"/>
</dbReference>
<dbReference type="PANTHER" id="PTHR24340">
    <property type="entry name" value="HOMEOBOX PROTEIN NKX"/>
    <property type="match status" value="1"/>
</dbReference>
<evidence type="ECO:0000313" key="8">
    <source>
        <dbReference type="EMBL" id="KAF7991792.1"/>
    </source>
</evidence>
<evidence type="ECO:0000256" key="6">
    <source>
        <dbReference type="RuleBase" id="RU000682"/>
    </source>
</evidence>
<evidence type="ECO:0000256" key="3">
    <source>
        <dbReference type="ARBA" id="ARBA00023155"/>
    </source>
</evidence>
<dbReference type="PANTHER" id="PTHR24340:SF82">
    <property type="entry name" value="HOMEOBOX PROTEIN VND"/>
    <property type="match status" value="1"/>
</dbReference>
<dbReference type="CDD" id="cd00086">
    <property type="entry name" value="homeodomain"/>
    <property type="match status" value="1"/>
</dbReference>
<dbReference type="InterPro" id="IPR050394">
    <property type="entry name" value="Homeobox_NK-like"/>
</dbReference>
<evidence type="ECO:0000259" key="7">
    <source>
        <dbReference type="PROSITE" id="PS50071"/>
    </source>
</evidence>
<dbReference type="SMART" id="SM00389">
    <property type="entry name" value="HOX"/>
    <property type="match status" value="1"/>
</dbReference>
<comment type="caution">
    <text evidence="8">The sequence shown here is derived from an EMBL/GenBank/DDBJ whole genome shotgun (WGS) entry which is preliminary data.</text>
</comment>
<accession>A0A834XUD3</accession>
<reference evidence="8 9" key="1">
    <citation type="submission" date="2020-08" db="EMBL/GenBank/DDBJ databases">
        <title>Aphidius gifuensis genome sequencing and assembly.</title>
        <authorList>
            <person name="Du Z."/>
        </authorList>
    </citation>
    <scope>NUCLEOTIDE SEQUENCE [LARGE SCALE GENOMIC DNA]</scope>
    <source>
        <strain evidence="8">YNYX2018</strain>
        <tissue evidence="8">Adults</tissue>
    </source>
</reference>